<dbReference type="InterPro" id="IPR025997">
    <property type="entry name" value="SBP_2_dom"/>
</dbReference>
<dbReference type="SUPFAM" id="SSF53822">
    <property type="entry name" value="Periplasmic binding protein-like I"/>
    <property type="match status" value="1"/>
</dbReference>
<evidence type="ECO:0000256" key="4">
    <source>
        <dbReference type="SAM" id="MobiDB-lite"/>
    </source>
</evidence>
<feature type="region of interest" description="Disordered" evidence="4">
    <location>
        <begin position="22"/>
        <end position="71"/>
    </location>
</feature>
<proteinExistence type="inferred from homology"/>
<accession>A0A9D2B4I5</accession>
<keyword evidence="3 5" id="KW-0732">Signal</keyword>
<dbReference type="Gene3D" id="3.40.50.2300">
    <property type="match status" value="2"/>
</dbReference>
<reference evidence="7" key="1">
    <citation type="journal article" date="2021" name="PeerJ">
        <title>Extensive microbial diversity within the chicken gut microbiome revealed by metagenomics and culture.</title>
        <authorList>
            <person name="Gilroy R."/>
            <person name="Ravi A."/>
            <person name="Getino M."/>
            <person name="Pursley I."/>
            <person name="Horton D.L."/>
            <person name="Alikhan N.F."/>
            <person name="Baker D."/>
            <person name="Gharbi K."/>
            <person name="Hall N."/>
            <person name="Watson M."/>
            <person name="Adriaenssens E.M."/>
            <person name="Foster-Nyarko E."/>
            <person name="Jarju S."/>
            <person name="Secka A."/>
            <person name="Antonio M."/>
            <person name="Oren A."/>
            <person name="Chaudhuri R.R."/>
            <person name="La Ragione R."/>
            <person name="Hildebrand F."/>
            <person name="Pallen M.J."/>
        </authorList>
    </citation>
    <scope>NUCLEOTIDE SEQUENCE</scope>
    <source>
        <strain evidence="7">ChiSjej1B19-8411</strain>
    </source>
</reference>
<comment type="caution">
    <text evidence="7">The sequence shown here is derived from an EMBL/GenBank/DDBJ whole genome shotgun (WGS) entry which is preliminary data.</text>
</comment>
<evidence type="ECO:0000256" key="3">
    <source>
        <dbReference type="ARBA" id="ARBA00022729"/>
    </source>
</evidence>
<evidence type="ECO:0000259" key="6">
    <source>
        <dbReference type="Pfam" id="PF13407"/>
    </source>
</evidence>
<evidence type="ECO:0000313" key="7">
    <source>
        <dbReference type="EMBL" id="HIX60159.1"/>
    </source>
</evidence>
<dbReference type="PROSITE" id="PS51257">
    <property type="entry name" value="PROKAR_LIPOPROTEIN"/>
    <property type="match status" value="1"/>
</dbReference>
<evidence type="ECO:0000256" key="5">
    <source>
        <dbReference type="SAM" id="SignalP"/>
    </source>
</evidence>
<dbReference type="Pfam" id="PF13407">
    <property type="entry name" value="Peripla_BP_4"/>
    <property type="match status" value="1"/>
</dbReference>
<feature type="compositionally biased region" description="Acidic residues" evidence="4">
    <location>
        <begin position="36"/>
        <end position="66"/>
    </location>
</feature>
<dbReference type="PANTHER" id="PTHR46847:SF1">
    <property type="entry name" value="D-ALLOSE-BINDING PERIPLASMIC PROTEIN-RELATED"/>
    <property type="match status" value="1"/>
</dbReference>
<comment type="similarity">
    <text evidence="2">Belongs to the bacterial solute-binding protein 2 family.</text>
</comment>
<evidence type="ECO:0000256" key="1">
    <source>
        <dbReference type="ARBA" id="ARBA00004196"/>
    </source>
</evidence>
<feature type="domain" description="Periplasmic binding protein" evidence="6">
    <location>
        <begin position="78"/>
        <end position="372"/>
    </location>
</feature>
<feature type="signal peptide" evidence="5">
    <location>
        <begin position="1"/>
        <end position="20"/>
    </location>
</feature>
<feature type="chain" id="PRO_5038998911" evidence="5">
    <location>
        <begin position="21"/>
        <end position="401"/>
    </location>
</feature>
<sequence length="401" mass="41968">MKKKVLAVLLGAAMVSTMLAGCGGGSSSDSSSSDTTAEETEAASEDDAAATDEAASDDAAAEDTSSDDSAAASGDVNVGFAIKTQNGPYFVKLVEEVQRLCEEKGWNCTVLTADEDITKEAENIETFITQGMDVIFLDSIDPDACIPSIDAAAEAGIPLINLDSGVNGGDYVTTVYSDNKENGRLSGLAYAEWLEANGKGEEEIISILVSGAKGNVAGQERRMGLFAGIVQGRTGCTEDEAWTASQEIEDQITANGSAEYADANFRIVGQGWGNWLEEEGLTATEDFITANPDVNCILGENDQMLFGAKTALENAGLTGVSLVAGADGAQEAFDLIKVNDTEDNPYIVSGLNSPVLVAEGGVDIAEQLINGASWDDFEQITLTEAAGVTKENVDEYYDLGF</sequence>
<dbReference type="PANTHER" id="PTHR46847">
    <property type="entry name" value="D-ALLOSE-BINDING PERIPLASMIC PROTEIN-RELATED"/>
    <property type="match status" value="1"/>
</dbReference>
<protein>
    <submittedName>
        <fullName evidence="7">Substrate-binding domain-containing protein</fullName>
    </submittedName>
</protein>
<evidence type="ECO:0000256" key="2">
    <source>
        <dbReference type="ARBA" id="ARBA00007639"/>
    </source>
</evidence>
<dbReference type="GO" id="GO:0030313">
    <property type="term" value="C:cell envelope"/>
    <property type="evidence" value="ECO:0007669"/>
    <property type="project" value="UniProtKB-SubCell"/>
</dbReference>
<reference evidence="7" key="2">
    <citation type="submission" date="2021-04" db="EMBL/GenBank/DDBJ databases">
        <authorList>
            <person name="Gilroy R."/>
        </authorList>
    </citation>
    <scope>NUCLEOTIDE SEQUENCE</scope>
    <source>
        <strain evidence="7">ChiSjej1B19-8411</strain>
    </source>
</reference>
<dbReference type="InterPro" id="IPR028082">
    <property type="entry name" value="Peripla_BP_I"/>
</dbReference>
<organism evidence="7 8">
    <name type="scientific">Candidatus Blautia gallistercoris</name>
    <dbReference type="NCBI Taxonomy" id="2838490"/>
    <lineage>
        <taxon>Bacteria</taxon>
        <taxon>Bacillati</taxon>
        <taxon>Bacillota</taxon>
        <taxon>Clostridia</taxon>
        <taxon>Lachnospirales</taxon>
        <taxon>Lachnospiraceae</taxon>
        <taxon>Blautia</taxon>
    </lineage>
</organism>
<evidence type="ECO:0000313" key="8">
    <source>
        <dbReference type="Proteomes" id="UP000886817"/>
    </source>
</evidence>
<dbReference type="Proteomes" id="UP000886817">
    <property type="component" value="Unassembled WGS sequence"/>
</dbReference>
<dbReference type="EMBL" id="DXEX01000230">
    <property type="protein sequence ID" value="HIX60159.1"/>
    <property type="molecule type" value="Genomic_DNA"/>
</dbReference>
<gene>
    <name evidence="7" type="ORF">IAA45_10680</name>
</gene>
<dbReference type="AlphaFoldDB" id="A0A9D2B4I5"/>
<dbReference type="GO" id="GO:0030246">
    <property type="term" value="F:carbohydrate binding"/>
    <property type="evidence" value="ECO:0007669"/>
    <property type="project" value="UniProtKB-ARBA"/>
</dbReference>
<name>A0A9D2B4I5_9FIRM</name>
<comment type="subcellular location">
    <subcellularLocation>
        <location evidence="1">Cell envelope</location>
    </subcellularLocation>
</comment>